<feature type="region of interest" description="Disordered" evidence="1">
    <location>
        <begin position="1"/>
        <end position="20"/>
    </location>
</feature>
<name>A0A8S0W0R4_CYCAE</name>
<dbReference type="Proteomes" id="UP000467700">
    <property type="component" value="Unassembled WGS sequence"/>
</dbReference>
<dbReference type="EMBL" id="CACVBS010000092">
    <property type="protein sequence ID" value="CAA7270614.1"/>
    <property type="molecule type" value="Genomic_DNA"/>
</dbReference>
<feature type="region of interest" description="Disordered" evidence="1">
    <location>
        <begin position="106"/>
        <end position="129"/>
    </location>
</feature>
<feature type="compositionally biased region" description="Low complexity" evidence="1">
    <location>
        <begin position="10"/>
        <end position="20"/>
    </location>
</feature>
<feature type="compositionally biased region" description="Low complexity" evidence="1">
    <location>
        <begin position="208"/>
        <end position="217"/>
    </location>
</feature>
<feature type="compositionally biased region" description="Low complexity" evidence="1">
    <location>
        <begin position="112"/>
        <end position="127"/>
    </location>
</feature>
<evidence type="ECO:0000313" key="3">
    <source>
        <dbReference type="Proteomes" id="UP000467700"/>
    </source>
</evidence>
<dbReference type="AlphaFoldDB" id="A0A8S0W0R4"/>
<evidence type="ECO:0000256" key="1">
    <source>
        <dbReference type="SAM" id="MobiDB-lite"/>
    </source>
</evidence>
<accession>A0A8S0W0R4</accession>
<reference evidence="2 3" key="1">
    <citation type="submission" date="2020-01" db="EMBL/GenBank/DDBJ databases">
        <authorList>
            <person name="Gupta K D."/>
        </authorList>
    </citation>
    <scope>NUCLEOTIDE SEQUENCE [LARGE SCALE GENOMIC DNA]</scope>
</reference>
<gene>
    <name evidence="2" type="ORF">AAE3_LOCUS12844</name>
</gene>
<keyword evidence="3" id="KW-1185">Reference proteome</keyword>
<evidence type="ECO:0000313" key="2">
    <source>
        <dbReference type="EMBL" id="CAA7270614.1"/>
    </source>
</evidence>
<sequence>MANLTTSLQVSPTGSGTTSVPSFSVSYNSDFANDTITATVAPIPTKWPTIPSSLLLPGDTWITTTVPATDTPSATWVLSFSRSEDSPAPQDRTSVFFTTGHSLWSTAPSNQPSVNTDPTPVTTPTDSAGVGDISSQLSGGDGFPRPTSSFDNIILLTNTVAISSTGGPATVAPLPTSWPTIPIVALPGDPAPDDRAPLSISSLSYSTTTSSGYLPTTVSLEDSPSPTARTSLNPTAVGDDNLRKRHLDSTEWCRAG</sequence>
<proteinExistence type="predicted"/>
<feature type="region of interest" description="Disordered" evidence="1">
    <location>
        <begin position="208"/>
        <end position="242"/>
    </location>
</feature>
<organism evidence="2 3">
    <name type="scientific">Cyclocybe aegerita</name>
    <name type="common">Black poplar mushroom</name>
    <name type="synonym">Agrocybe aegerita</name>
    <dbReference type="NCBI Taxonomy" id="1973307"/>
    <lineage>
        <taxon>Eukaryota</taxon>
        <taxon>Fungi</taxon>
        <taxon>Dikarya</taxon>
        <taxon>Basidiomycota</taxon>
        <taxon>Agaricomycotina</taxon>
        <taxon>Agaricomycetes</taxon>
        <taxon>Agaricomycetidae</taxon>
        <taxon>Agaricales</taxon>
        <taxon>Agaricineae</taxon>
        <taxon>Bolbitiaceae</taxon>
        <taxon>Cyclocybe</taxon>
    </lineage>
</organism>
<comment type="caution">
    <text evidence="2">The sequence shown here is derived from an EMBL/GenBank/DDBJ whole genome shotgun (WGS) entry which is preliminary data.</text>
</comment>
<feature type="compositionally biased region" description="Polar residues" evidence="1">
    <location>
        <begin position="218"/>
        <end position="234"/>
    </location>
</feature>
<protein>
    <submittedName>
        <fullName evidence="2">Uncharacterized protein</fullName>
    </submittedName>
</protein>